<proteinExistence type="predicted"/>
<name>A0A9P7BP01_RHIOR</name>
<keyword evidence="1" id="KW-0472">Membrane</keyword>
<keyword evidence="1" id="KW-1133">Transmembrane helix</keyword>
<dbReference type="AlphaFoldDB" id="A0A9P7BP01"/>
<sequence length="120" mass="14119">MPVSPESRSLWYRLFHRKLYSQSLLSRFDNGLTSSQCKFCSANTEDLQHLFVRCPMKWRTMYAQFSGLFSSLLLLTTLISGLWRAHWKFTIDDFPFIVKQLVTRAMSQFATLTRGRLELD</sequence>
<comment type="caution">
    <text evidence="3">The sequence shown here is derived from an EMBL/GenBank/DDBJ whole genome shotgun (WGS) entry which is preliminary data.</text>
</comment>
<evidence type="ECO:0000313" key="3">
    <source>
        <dbReference type="EMBL" id="KAG1304080.1"/>
    </source>
</evidence>
<keyword evidence="1" id="KW-0812">Transmembrane</keyword>
<dbReference type="OrthoDB" id="10285938at2759"/>
<evidence type="ECO:0000313" key="4">
    <source>
        <dbReference type="Proteomes" id="UP000716291"/>
    </source>
</evidence>
<evidence type="ECO:0000259" key="2">
    <source>
        <dbReference type="Pfam" id="PF13966"/>
    </source>
</evidence>
<protein>
    <recommendedName>
        <fullName evidence="2">Reverse transcriptase zinc-binding domain-containing protein</fullName>
    </recommendedName>
</protein>
<accession>A0A9P7BP01</accession>
<dbReference type="EMBL" id="JAANQT010001748">
    <property type="protein sequence ID" value="KAG1304080.1"/>
    <property type="molecule type" value="Genomic_DNA"/>
</dbReference>
<gene>
    <name evidence="3" type="ORF">G6F64_009516</name>
</gene>
<keyword evidence="4" id="KW-1185">Reference proteome</keyword>
<dbReference type="InterPro" id="IPR026960">
    <property type="entry name" value="RVT-Znf"/>
</dbReference>
<organism evidence="3 4">
    <name type="scientific">Rhizopus oryzae</name>
    <name type="common">Mucormycosis agent</name>
    <name type="synonym">Rhizopus arrhizus var. delemar</name>
    <dbReference type="NCBI Taxonomy" id="64495"/>
    <lineage>
        <taxon>Eukaryota</taxon>
        <taxon>Fungi</taxon>
        <taxon>Fungi incertae sedis</taxon>
        <taxon>Mucoromycota</taxon>
        <taxon>Mucoromycotina</taxon>
        <taxon>Mucoromycetes</taxon>
        <taxon>Mucorales</taxon>
        <taxon>Mucorineae</taxon>
        <taxon>Rhizopodaceae</taxon>
        <taxon>Rhizopus</taxon>
    </lineage>
</organism>
<dbReference type="Proteomes" id="UP000716291">
    <property type="component" value="Unassembled WGS sequence"/>
</dbReference>
<feature type="domain" description="Reverse transcriptase zinc-binding" evidence="2">
    <location>
        <begin position="5"/>
        <end position="57"/>
    </location>
</feature>
<reference evidence="3" key="1">
    <citation type="journal article" date="2020" name="Microb. Genom.">
        <title>Genetic diversity of clinical and environmental Mucorales isolates obtained from an investigation of mucormycosis cases among solid organ transplant recipients.</title>
        <authorList>
            <person name="Nguyen M.H."/>
            <person name="Kaul D."/>
            <person name="Muto C."/>
            <person name="Cheng S.J."/>
            <person name="Richter R.A."/>
            <person name="Bruno V.M."/>
            <person name="Liu G."/>
            <person name="Beyhan S."/>
            <person name="Sundermann A.J."/>
            <person name="Mounaud S."/>
            <person name="Pasculle A.W."/>
            <person name="Nierman W.C."/>
            <person name="Driscoll E."/>
            <person name="Cumbie R."/>
            <person name="Clancy C.J."/>
            <person name="Dupont C.L."/>
        </authorList>
    </citation>
    <scope>NUCLEOTIDE SEQUENCE</scope>
    <source>
        <strain evidence="3">GL11</strain>
    </source>
</reference>
<dbReference type="Pfam" id="PF13966">
    <property type="entry name" value="zf-RVT"/>
    <property type="match status" value="1"/>
</dbReference>
<feature type="transmembrane region" description="Helical" evidence="1">
    <location>
        <begin position="61"/>
        <end position="83"/>
    </location>
</feature>
<evidence type="ECO:0000256" key="1">
    <source>
        <dbReference type="SAM" id="Phobius"/>
    </source>
</evidence>